<dbReference type="Pfam" id="PF00483">
    <property type="entry name" value="NTP_transferase"/>
    <property type="match status" value="1"/>
</dbReference>
<dbReference type="GO" id="GO:0009298">
    <property type="term" value="P:GDP-mannose biosynthetic process"/>
    <property type="evidence" value="ECO:0007669"/>
    <property type="project" value="TreeGrafter"/>
</dbReference>
<dbReference type="EMBL" id="UAUF01000009">
    <property type="protein sequence ID" value="SPZ03770.1"/>
    <property type="molecule type" value="Genomic_DNA"/>
</dbReference>
<proteinExistence type="predicted"/>
<dbReference type="PANTHER" id="PTHR46390">
    <property type="entry name" value="MANNOSE-1-PHOSPHATE GUANYLYLTRANSFERASE"/>
    <property type="match status" value="1"/>
</dbReference>
<dbReference type="Proteomes" id="UP000250443">
    <property type="component" value="Unassembled WGS sequence"/>
</dbReference>
<evidence type="ECO:0000313" key="2">
    <source>
        <dbReference type="EMBL" id="SPZ03770.1"/>
    </source>
</evidence>
<evidence type="ECO:0000313" key="3">
    <source>
        <dbReference type="Proteomes" id="UP000250443"/>
    </source>
</evidence>
<dbReference type="Gene3D" id="3.90.550.10">
    <property type="entry name" value="Spore Coat Polysaccharide Biosynthesis Protein SpsA, Chain A"/>
    <property type="match status" value="1"/>
</dbReference>
<dbReference type="SUPFAM" id="SSF53448">
    <property type="entry name" value="Nucleotide-diphospho-sugar transferases"/>
    <property type="match status" value="1"/>
</dbReference>
<feature type="domain" description="Nucleotidyl transferase" evidence="1">
    <location>
        <begin position="3"/>
        <end position="72"/>
    </location>
</feature>
<organism evidence="2 3">
    <name type="scientific">Pseudomonas luteola</name>
    <dbReference type="NCBI Taxonomy" id="47886"/>
    <lineage>
        <taxon>Bacteria</taxon>
        <taxon>Pseudomonadati</taxon>
        <taxon>Pseudomonadota</taxon>
        <taxon>Gammaproteobacteria</taxon>
        <taxon>Pseudomonadales</taxon>
        <taxon>Pseudomonadaceae</taxon>
        <taxon>Pseudomonas</taxon>
    </lineage>
</organism>
<name>A0A2X2EAQ8_PSELU</name>
<dbReference type="InterPro" id="IPR029044">
    <property type="entry name" value="Nucleotide-diphossugar_trans"/>
</dbReference>
<gene>
    <name evidence="2" type="primary">algA_2</name>
    <name evidence="2" type="ORF">NCTC11842_01126</name>
</gene>
<sequence>MIPVILSGGSGSRLWPLSRKMYPKQFLALASEKTLFQETISRLACEERMQQPLIVCNIEHRYIVEEQLKAVKEGLK</sequence>
<reference evidence="2 3" key="1">
    <citation type="submission" date="2018-06" db="EMBL/GenBank/DDBJ databases">
        <authorList>
            <consortium name="Pathogen Informatics"/>
            <person name="Doyle S."/>
        </authorList>
    </citation>
    <scope>NUCLEOTIDE SEQUENCE [LARGE SCALE GENOMIC DNA]</scope>
    <source>
        <strain evidence="2 3">NCTC11842</strain>
    </source>
</reference>
<dbReference type="GO" id="GO:0004475">
    <property type="term" value="F:mannose-1-phosphate guanylyltransferase (GTP) activity"/>
    <property type="evidence" value="ECO:0007669"/>
    <property type="project" value="TreeGrafter"/>
</dbReference>
<evidence type="ECO:0000259" key="1">
    <source>
        <dbReference type="Pfam" id="PF00483"/>
    </source>
</evidence>
<dbReference type="InterPro" id="IPR051161">
    <property type="entry name" value="Mannose-6P_isomerase_type2"/>
</dbReference>
<dbReference type="GO" id="GO:0016853">
    <property type="term" value="F:isomerase activity"/>
    <property type="evidence" value="ECO:0007669"/>
    <property type="project" value="UniProtKB-KW"/>
</dbReference>
<dbReference type="PANTHER" id="PTHR46390:SF1">
    <property type="entry name" value="MANNOSE-1-PHOSPHATE GUANYLYLTRANSFERASE"/>
    <property type="match status" value="1"/>
</dbReference>
<dbReference type="InterPro" id="IPR005835">
    <property type="entry name" value="NTP_transferase_dom"/>
</dbReference>
<accession>A0A2X2EAQ8</accession>
<keyword evidence="2" id="KW-0413">Isomerase</keyword>
<protein>
    <submittedName>
        <fullName evidence="2">Phosphomannose isomerase</fullName>
    </submittedName>
</protein>
<dbReference type="AlphaFoldDB" id="A0A2X2EAQ8"/>